<proteinExistence type="predicted"/>
<sequence length="140" mass="15439">ATPKKAVIPSVLLAQHILPRRRTHEHNDELSWSLAGAWVAFRGVAALATGVPVGVLRFGGIPGDQNLNLREVARQQFCSRAGMAPSSAGDRFGYNNPTQLWLYATLISSMPWPVTVVDIRLRPVLVRQSAYLVSRPKQTR</sequence>
<dbReference type="Proteomes" id="UP000703315">
    <property type="component" value="Unassembled WGS sequence"/>
</dbReference>
<name>A0A921FPN4_9MICC</name>
<evidence type="ECO:0000313" key="2">
    <source>
        <dbReference type="Proteomes" id="UP000703315"/>
    </source>
</evidence>
<comment type="caution">
    <text evidence="1">The sequence shown here is derived from an EMBL/GenBank/DDBJ whole genome shotgun (WGS) entry which is preliminary data.</text>
</comment>
<reference evidence="1" key="1">
    <citation type="journal article" date="2021" name="PeerJ">
        <title>Extensive microbial diversity within the chicken gut microbiome revealed by metagenomics and culture.</title>
        <authorList>
            <person name="Gilroy R."/>
            <person name="Ravi A."/>
            <person name="Getino M."/>
            <person name="Pursley I."/>
            <person name="Horton D.L."/>
            <person name="Alikhan N.F."/>
            <person name="Baker D."/>
            <person name="Gharbi K."/>
            <person name="Hall N."/>
            <person name="Watson M."/>
            <person name="Adriaenssens E.M."/>
            <person name="Foster-Nyarko E."/>
            <person name="Jarju S."/>
            <person name="Secka A."/>
            <person name="Antonio M."/>
            <person name="Oren A."/>
            <person name="Chaudhuri R.R."/>
            <person name="La Ragione R."/>
            <person name="Hildebrand F."/>
            <person name="Pallen M.J."/>
        </authorList>
    </citation>
    <scope>NUCLEOTIDE SEQUENCE</scope>
    <source>
        <strain evidence="1">ChiHjej13B12-14962</strain>
    </source>
</reference>
<feature type="non-terminal residue" evidence="1">
    <location>
        <position position="1"/>
    </location>
</feature>
<gene>
    <name evidence="1" type="ORF">K8V32_14290</name>
</gene>
<organism evidence="1 2">
    <name type="scientific">Enteractinococcus helveticum</name>
    <dbReference type="NCBI Taxonomy" id="1837282"/>
    <lineage>
        <taxon>Bacteria</taxon>
        <taxon>Bacillati</taxon>
        <taxon>Actinomycetota</taxon>
        <taxon>Actinomycetes</taxon>
        <taxon>Micrococcales</taxon>
        <taxon>Micrococcaceae</taxon>
    </lineage>
</organism>
<dbReference type="EMBL" id="DYXC01000167">
    <property type="protein sequence ID" value="HJF15934.1"/>
    <property type="molecule type" value="Genomic_DNA"/>
</dbReference>
<protein>
    <submittedName>
        <fullName evidence="1">Uncharacterized protein</fullName>
    </submittedName>
</protein>
<accession>A0A921FPN4</accession>
<dbReference type="RefSeq" id="WP_303908961.1">
    <property type="nucleotide sequence ID" value="NZ_DYXC01000167.1"/>
</dbReference>
<dbReference type="AlphaFoldDB" id="A0A921FPN4"/>
<evidence type="ECO:0000313" key="1">
    <source>
        <dbReference type="EMBL" id="HJF15934.1"/>
    </source>
</evidence>
<reference evidence="1" key="2">
    <citation type="submission" date="2021-09" db="EMBL/GenBank/DDBJ databases">
        <authorList>
            <person name="Gilroy R."/>
        </authorList>
    </citation>
    <scope>NUCLEOTIDE SEQUENCE</scope>
    <source>
        <strain evidence="1">ChiHjej13B12-14962</strain>
    </source>
</reference>